<dbReference type="InterPro" id="IPR035328">
    <property type="entry name" value="DUF3048_C"/>
</dbReference>
<comment type="caution">
    <text evidence="4">The sequence shown here is derived from an EMBL/GenBank/DDBJ whole genome shotgun (WGS) entry which is preliminary data.</text>
</comment>
<organism evidence="4 5">
    <name type="scientific">Candidatus Wallbacteria bacterium GWC2_49_35</name>
    <dbReference type="NCBI Taxonomy" id="1817813"/>
    <lineage>
        <taxon>Bacteria</taxon>
        <taxon>Candidatus Walliibacteriota</taxon>
    </lineage>
</organism>
<dbReference type="InterPro" id="IPR021416">
    <property type="entry name" value="DUF3048_N"/>
</dbReference>
<dbReference type="STRING" id="1817813.A2008_12510"/>
<name>A0A1F7WT56_9BACT</name>
<evidence type="ECO:0000313" key="5">
    <source>
        <dbReference type="Proteomes" id="UP000178735"/>
    </source>
</evidence>
<evidence type="ECO:0008006" key="6">
    <source>
        <dbReference type="Google" id="ProtNLM"/>
    </source>
</evidence>
<feature type="region of interest" description="Disordered" evidence="1">
    <location>
        <begin position="468"/>
        <end position="498"/>
    </location>
</feature>
<feature type="domain" description="DUF3048" evidence="2">
    <location>
        <begin position="171"/>
        <end position="304"/>
    </location>
</feature>
<evidence type="ECO:0000259" key="2">
    <source>
        <dbReference type="Pfam" id="PF11258"/>
    </source>
</evidence>
<dbReference type="Proteomes" id="UP000178735">
    <property type="component" value="Unassembled WGS sequence"/>
</dbReference>
<evidence type="ECO:0000256" key="1">
    <source>
        <dbReference type="SAM" id="MobiDB-lite"/>
    </source>
</evidence>
<evidence type="ECO:0000313" key="4">
    <source>
        <dbReference type="EMBL" id="OGM06014.1"/>
    </source>
</evidence>
<feature type="compositionally biased region" description="Low complexity" evidence="1">
    <location>
        <begin position="50"/>
        <end position="101"/>
    </location>
</feature>
<dbReference type="Pfam" id="PF17479">
    <property type="entry name" value="DUF3048_C"/>
    <property type="match status" value="1"/>
</dbReference>
<feature type="domain" description="DUF3048" evidence="3">
    <location>
        <begin position="339"/>
        <end position="446"/>
    </location>
</feature>
<sequence length="498" mass="53985">MNTKKNIPLTLVIIIIMLSVVLQARVYADAISNPVNGTVTIELDGKDSGDAAGASSSPSGAPVEAPVPSASSSVEILTPQAVGAPADAQPAAEAATGEVAASQEVPAVTGEVNAVQEAPVPTGEVSVPSEAPVPTGEINAVPVSAPAAVGTEAVNPADQPQAEAAAQHSSETVLVRPVAVMIENEPPARPQSGLYAAKVLFEIQAEEVTRFMAVYYDYSQSFEIGPIRSARHYFVDISTMFDAAYVHVGGSPMGLAEIKDRNINNINAIKGDRGFYRTSDRRIPHNLYAKLPNLKKEMERKKYRTETAKPVPFDFSESKLTSAQMLEKGVAGSAVKVLHIPYSRGYRVSYEFNPAENNFTRFYNNRPFKDYRNSTVVKSDNVVIMRCKMHMIDAQMRHEMDLYEGGTCEIFVGGHHTSGTWDRDRTSGVFKYYDAGLNDVKFNPGNIILHVVSPNQPVIVDDQTFVSEKKKAVKKSKKGKNSKKSAQEDEGEGEDYGQ</sequence>
<accession>A0A1F7WT56</accession>
<gene>
    <name evidence="4" type="ORF">A2008_12510</name>
</gene>
<protein>
    <recommendedName>
        <fullName evidence="6">DUF3048 domain-containing protein</fullName>
    </recommendedName>
</protein>
<dbReference type="AlphaFoldDB" id="A0A1F7WT56"/>
<feature type="compositionally biased region" description="Acidic residues" evidence="1">
    <location>
        <begin position="488"/>
        <end position="498"/>
    </location>
</feature>
<dbReference type="Gene3D" id="3.50.90.10">
    <property type="entry name" value="YerB-like"/>
    <property type="match status" value="1"/>
</dbReference>
<dbReference type="InterPro" id="IPR023158">
    <property type="entry name" value="YerB-like_sf"/>
</dbReference>
<evidence type="ECO:0000259" key="3">
    <source>
        <dbReference type="Pfam" id="PF17479"/>
    </source>
</evidence>
<reference evidence="4 5" key="1">
    <citation type="journal article" date="2016" name="Nat. Commun.">
        <title>Thousands of microbial genomes shed light on interconnected biogeochemical processes in an aquifer system.</title>
        <authorList>
            <person name="Anantharaman K."/>
            <person name="Brown C.T."/>
            <person name="Hug L.A."/>
            <person name="Sharon I."/>
            <person name="Castelle C.J."/>
            <person name="Probst A.J."/>
            <person name="Thomas B.C."/>
            <person name="Singh A."/>
            <person name="Wilkins M.J."/>
            <person name="Karaoz U."/>
            <person name="Brodie E.L."/>
            <person name="Williams K.H."/>
            <person name="Hubbard S.S."/>
            <person name="Banfield J.F."/>
        </authorList>
    </citation>
    <scope>NUCLEOTIDE SEQUENCE [LARGE SCALE GENOMIC DNA]</scope>
</reference>
<feature type="compositionally biased region" description="Basic residues" evidence="1">
    <location>
        <begin position="471"/>
        <end position="483"/>
    </location>
</feature>
<feature type="region of interest" description="Disordered" evidence="1">
    <location>
        <begin position="46"/>
        <end position="105"/>
    </location>
</feature>
<dbReference type="SUPFAM" id="SSF159774">
    <property type="entry name" value="YerB-like"/>
    <property type="match status" value="1"/>
</dbReference>
<proteinExistence type="predicted"/>
<dbReference type="EMBL" id="MGFH01000084">
    <property type="protein sequence ID" value="OGM06014.1"/>
    <property type="molecule type" value="Genomic_DNA"/>
</dbReference>
<dbReference type="Pfam" id="PF11258">
    <property type="entry name" value="DUF3048"/>
    <property type="match status" value="1"/>
</dbReference>